<sequence>MDIEGVKPTALTYHVDQELRLIFQEFEREKLDILDGFDLKIRRTRMYLICLQAREERRELLSICTRAMTGCDPQVIIDGYFKHAESLHACNFLIPARRKDRHEQLRTEVMRGLRQLAIPLLAQRFTDRIDDFVGKHRTPQLESELRARKTRYGLDIDAAQARLAIVSRLLELWKNHEDE</sequence>
<evidence type="ECO:0000313" key="1">
    <source>
        <dbReference type="EMBL" id="KIW76845.1"/>
    </source>
</evidence>
<organism evidence="1 2">
    <name type="scientific">Fonsecaea pedrosoi CBS 271.37</name>
    <dbReference type="NCBI Taxonomy" id="1442368"/>
    <lineage>
        <taxon>Eukaryota</taxon>
        <taxon>Fungi</taxon>
        <taxon>Dikarya</taxon>
        <taxon>Ascomycota</taxon>
        <taxon>Pezizomycotina</taxon>
        <taxon>Eurotiomycetes</taxon>
        <taxon>Chaetothyriomycetidae</taxon>
        <taxon>Chaetothyriales</taxon>
        <taxon>Herpotrichiellaceae</taxon>
        <taxon>Fonsecaea</taxon>
    </lineage>
</organism>
<dbReference type="AlphaFoldDB" id="A0A0D2GDV0"/>
<dbReference type="HOGENOM" id="CLU_1503472_0_0_1"/>
<dbReference type="EMBL" id="KN846974">
    <property type="protein sequence ID" value="KIW76845.1"/>
    <property type="molecule type" value="Genomic_DNA"/>
</dbReference>
<dbReference type="GeneID" id="25308779"/>
<dbReference type="Proteomes" id="UP000053029">
    <property type="component" value="Unassembled WGS sequence"/>
</dbReference>
<name>A0A0D2GDV0_9EURO</name>
<dbReference type="RefSeq" id="XP_013280653.1">
    <property type="nucleotide sequence ID" value="XM_013425199.1"/>
</dbReference>
<dbReference type="VEuPathDB" id="FungiDB:Z517_09289"/>
<gene>
    <name evidence="1" type="ORF">Z517_09289</name>
</gene>
<evidence type="ECO:0000313" key="2">
    <source>
        <dbReference type="Proteomes" id="UP000053029"/>
    </source>
</evidence>
<accession>A0A0D2GDV0</accession>
<protein>
    <submittedName>
        <fullName evidence="1">Unplaced genomic scaffold supercont1.6, whole genome shotgun sequence</fullName>
    </submittedName>
</protein>
<keyword evidence="2" id="KW-1185">Reference proteome</keyword>
<reference evidence="1 2" key="1">
    <citation type="submission" date="2015-01" db="EMBL/GenBank/DDBJ databases">
        <title>The Genome Sequence of Fonsecaea pedrosoi CBS 271.37.</title>
        <authorList>
            <consortium name="The Broad Institute Genomics Platform"/>
            <person name="Cuomo C."/>
            <person name="de Hoog S."/>
            <person name="Gorbushina A."/>
            <person name="Stielow B."/>
            <person name="Teixiera M."/>
            <person name="Abouelleil A."/>
            <person name="Chapman S.B."/>
            <person name="Priest M."/>
            <person name="Young S.K."/>
            <person name="Wortman J."/>
            <person name="Nusbaum C."/>
            <person name="Birren B."/>
        </authorList>
    </citation>
    <scope>NUCLEOTIDE SEQUENCE [LARGE SCALE GENOMIC DNA]</scope>
    <source>
        <strain evidence="1 2">CBS 271.37</strain>
    </source>
</reference>
<proteinExistence type="predicted"/>